<dbReference type="Pfam" id="PF00528">
    <property type="entry name" value="BPD_transp_1"/>
    <property type="match status" value="1"/>
</dbReference>
<keyword evidence="6 7" id="KW-0472">Membrane</keyword>
<dbReference type="InterPro" id="IPR045621">
    <property type="entry name" value="BPD_transp_1_N"/>
</dbReference>
<comment type="caution">
    <text evidence="9">The sequence shown here is derived from an EMBL/GenBank/DDBJ whole genome shotgun (WGS) entry which is preliminary data.</text>
</comment>
<gene>
    <name evidence="9" type="ORF">ACFFJ8_03875</name>
</gene>
<feature type="transmembrane region" description="Helical" evidence="7">
    <location>
        <begin position="12"/>
        <end position="30"/>
    </location>
</feature>
<dbReference type="CDD" id="cd06261">
    <property type="entry name" value="TM_PBP2"/>
    <property type="match status" value="1"/>
</dbReference>
<feature type="transmembrane region" description="Helical" evidence="7">
    <location>
        <begin position="172"/>
        <end position="190"/>
    </location>
</feature>
<dbReference type="SUPFAM" id="SSF161098">
    <property type="entry name" value="MetI-like"/>
    <property type="match status" value="1"/>
</dbReference>
<evidence type="ECO:0000259" key="8">
    <source>
        <dbReference type="PROSITE" id="PS50928"/>
    </source>
</evidence>
<evidence type="ECO:0000256" key="4">
    <source>
        <dbReference type="ARBA" id="ARBA00022692"/>
    </source>
</evidence>
<feature type="transmembrane region" description="Helical" evidence="7">
    <location>
        <begin position="272"/>
        <end position="298"/>
    </location>
</feature>
<dbReference type="Gene3D" id="1.10.3720.10">
    <property type="entry name" value="MetI-like"/>
    <property type="match status" value="1"/>
</dbReference>
<comment type="similarity">
    <text evidence="7">Belongs to the binding-protein-dependent transport system permease family.</text>
</comment>
<dbReference type="InterPro" id="IPR035906">
    <property type="entry name" value="MetI-like_sf"/>
</dbReference>
<feature type="transmembrane region" description="Helical" evidence="7">
    <location>
        <begin position="230"/>
        <end position="252"/>
    </location>
</feature>
<evidence type="ECO:0000256" key="7">
    <source>
        <dbReference type="RuleBase" id="RU363032"/>
    </source>
</evidence>
<comment type="subcellular location">
    <subcellularLocation>
        <location evidence="1 7">Cell membrane</location>
        <topology evidence="1 7">Multi-pass membrane protein</topology>
    </subcellularLocation>
</comment>
<evidence type="ECO:0000256" key="6">
    <source>
        <dbReference type="ARBA" id="ARBA00023136"/>
    </source>
</evidence>
<dbReference type="PANTHER" id="PTHR43163">
    <property type="entry name" value="DIPEPTIDE TRANSPORT SYSTEM PERMEASE PROTEIN DPPB-RELATED"/>
    <property type="match status" value="1"/>
</dbReference>
<evidence type="ECO:0000256" key="5">
    <source>
        <dbReference type="ARBA" id="ARBA00022989"/>
    </source>
</evidence>
<evidence type="ECO:0000256" key="2">
    <source>
        <dbReference type="ARBA" id="ARBA00022448"/>
    </source>
</evidence>
<dbReference type="PANTHER" id="PTHR43163:SF6">
    <property type="entry name" value="DIPEPTIDE TRANSPORT SYSTEM PERMEASE PROTEIN DPPB-RELATED"/>
    <property type="match status" value="1"/>
</dbReference>
<dbReference type="InterPro" id="IPR000515">
    <property type="entry name" value="MetI-like"/>
</dbReference>
<keyword evidence="10" id="KW-1185">Reference proteome</keyword>
<reference evidence="9 10" key="1">
    <citation type="submission" date="2024-09" db="EMBL/GenBank/DDBJ databases">
        <authorList>
            <person name="Sun Q."/>
            <person name="Mori K."/>
        </authorList>
    </citation>
    <scope>NUCLEOTIDE SEQUENCE [LARGE SCALE GENOMIC DNA]</scope>
    <source>
        <strain evidence="9 10">CCM 4839</strain>
    </source>
</reference>
<feature type="domain" description="ABC transmembrane type-1" evidence="8">
    <location>
        <begin position="94"/>
        <end position="291"/>
    </location>
</feature>
<name>A0ABV6J3X9_9BACL</name>
<dbReference type="Pfam" id="PF19300">
    <property type="entry name" value="BPD_transp_1_N"/>
    <property type="match status" value="1"/>
</dbReference>
<evidence type="ECO:0000313" key="10">
    <source>
        <dbReference type="Proteomes" id="UP001589818"/>
    </source>
</evidence>
<feature type="transmembrane region" description="Helical" evidence="7">
    <location>
        <begin position="102"/>
        <end position="123"/>
    </location>
</feature>
<sequence>MIRFLLRKTVNIVLSLFVLATATFFLMKAIPGDPFMQEKNVPDVVRQNLIKFYGFDKPMWEQYLVYLNNLIHLDLGMSMRQQYQSVSDIIARSFTYSLQLGLVAIVVSIIVGIAVGLIAALYHRKLIDKLAMLFATLGIAVPNFVLGTIIQYYFANKFRFFDVAGLNDPSDFVLPTIALSVLPIAFIARLTRSTMLEVLSADYIRTAKAKGIGSLTILIRHALRNGLLPVVSYVGPMTANIITGSVVVESIFGIAGLGKFFTMSVSNRDYTLIMGITLFYAAILMFARFLTDIAYALIDPRIKMMKKGGGGHAAG</sequence>
<accession>A0ABV6J3X9</accession>
<organism evidence="9 10">
    <name type="scientific">Paenibacillus mendelii</name>
    <dbReference type="NCBI Taxonomy" id="206163"/>
    <lineage>
        <taxon>Bacteria</taxon>
        <taxon>Bacillati</taxon>
        <taxon>Bacillota</taxon>
        <taxon>Bacilli</taxon>
        <taxon>Bacillales</taxon>
        <taxon>Paenibacillaceae</taxon>
        <taxon>Paenibacillus</taxon>
    </lineage>
</organism>
<keyword evidence="4 7" id="KW-0812">Transmembrane</keyword>
<dbReference type="RefSeq" id="WP_204820131.1">
    <property type="nucleotide sequence ID" value="NZ_JANHOF010000010.1"/>
</dbReference>
<protein>
    <submittedName>
        <fullName evidence="9">ABC transporter permease</fullName>
    </submittedName>
</protein>
<dbReference type="Proteomes" id="UP001589818">
    <property type="component" value="Unassembled WGS sequence"/>
</dbReference>
<keyword evidence="2 7" id="KW-0813">Transport</keyword>
<feature type="transmembrane region" description="Helical" evidence="7">
    <location>
        <begin position="130"/>
        <end position="152"/>
    </location>
</feature>
<proteinExistence type="inferred from homology"/>
<evidence type="ECO:0000313" key="9">
    <source>
        <dbReference type="EMBL" id="MFC0390512.1"/>
    </source>
</evidence>
<evidence type="ECO:0000256" key="1">
    <source>
        <dbReference type="ARBA" id="ARBA00004651"/>
    </source>
</evidence>
<dbReference type="PROSITE" id="PS50928">
    <property type="entry name" value="ABC_TM1"/>
    <property type="match status" value="1"/>
</dbReference>
<keyword evidence="5 7" id="KW-1133">Transmembrane helix</keyword>
<keyword evidence="3" id="KW-1003">Cell membrane</keyword>
<evidence type="ECO:0000256" key="3">
    <source>
        <dbReference type="ARBA" id="ARBA00022475"/>
    </source>
</evidence>
<dbReference type="EMBL" id="JBHLVF010000008">
    <property type="protein sequence ID" value="MFC0390512.1"/>
    <property type="molecule type" value="Genomic_DNA"/>
</dbReference>